<evidence type="ECO:0000313" key="3">
    <source>
        <dbReference type="Proteomes" id="UP000032141"/>
    </source>
</evidence>
<dbReference type="AlphaFoldDB" id="A0A0D3CN57"/>
<protein>
    <submittedName>
        <fullName evidence="2">Uncharacterized protein</fullName>
    </submittedName>
</protein>
<sequence>MQPGGRLCSDGVHRLSYYGNIGMENGVVITLLLRLLLLDWGYLTQPKFFVAVLFCCYCSFVFRCLW</sequence>
<dbReference type="Proteomes" id="UP000032141">
    <property type="component" value="Chromosome C5"/>
</dbReference>
<feature type="transmembrane region" description="Helical" evidence="1">
    <location>
        <begin position="48"/>
        <end position="65"/>
    </location>
</feature>
<reference evidence="2" key="2">
    <citation type="submission" date="2015-03" db="UniProtKB">
        <authorList>
            <consortium name="EnsemblPlants"/>
        </authorList>
    </citation>
    <scope>IDENTIFICATION</scope>
</reference>
<organism evidence="2 3">
    <name type="scientific">Brassica oleracea var. oleracea</name>
    <dbReference type="NCBI Taxonomy" id="109376"/>
    <lineage>
        <taxon>Eukaryota</taxon>
        <taxon>Viridiplantae</taxon>
        <taxon>Streptophyta</taxon>
        <taxon>Embryophyta</taxon>
        <taxon>Tracheophyta</taxon>
        <taxon>Spermatophyta</taxon>
        <taxon>Magnoliopsida</taxon>
        <taxon>eudicotyledons</taxon>
        <taxon>Gunneridae</taxon>
        <taxon>Pentapetalae</taxon>
        <taxon>rosids</taxon>
        <taxon>malvids</taxon>
        <taxon>Brassicales</taxon>
        <taxon>Brassicaceae</taxon>
        <taxon>Brassiceae</taxon>
        <taxon>Brassica</taxon>
    </lineage>
</organism>
<reference evidence="2 3" key="1">
    <citation type="journal article" date="2014" name="Genome Biol.">
        <title>Transcriptome and methylome profiling reveals relics of genome dominance in the mesopolyploid Brassica oleracea.</title>
        <authorList>
            <person name="Parkin I.A."/>
            <person name="Koh C."/>
            <person name="Tang H."/>
            <person name="Robinson S.J."/>
            <person name="Kagale S."/>
            <person name="Clarke W.E."/>
            <person name="Town C.D."/>
            <person name="Nixon J."/>
            <person name="Krishnakumar V."/>
            <person name="Bidwell S.L."/>
            <person name="Denoeud F."/>
            <person name="Belcram H."/>
            <person name="Links M.G."/>
            <person name="Just J."/>
            <person name="Clarke C."/>
            <person name="Bender T."/>
            <person name="Huebert T."/>
            <person name="Mason A.S."/>
            <person name="Pires J.C."/>
            <person name="Barker G."/>
            <person name="Moore J."/>
            <person name="Walley P.G."/>
            <person name="Manoli S."/>
            <person name="Batley J."/>
            <person name="Edwards D."/>
            <person name="Nelson M.N."/>
            <person name="Wang X."/>
            <person name="Paterson A.H."/>
            <person name="King G."/>
            <person name="Bancroft I."/>
            <person name="Chalhoub B."/>
            <person name="Sharpe A.G."/>
        </authorList>
    </citation>
    <scope>NUCLEOTIDE SEQUENCE</scope>
    <source>
        <strain evidence="2 3">cv. TO1000</strain>
    </source>
</reference>
<proteinExistence type="predicted"/>
<dbReference type="HOGENOM" id="CLU_2834683_0_0_1"/>
<accession>A0A0D3CN57</accession>
<dbReference type="Gramene" id="Bo5g151350.1">
    <property type="protein sequence ID" value="Bo5g151350.1"/>
    <property type="gene ID" value="Bo5g151350"/>
</dbReference>
<dbReference type="EnsemblPlants" id="Bo5g151350.1">
    <property type="protein sequence ID" value="Bo5g151350.1"/>
    <property type="gene ID" value="Bo5g151350"/>
</dbReference>
<keyword evidence="1" id="KW-0472">Membrane</keyword>
<feature type="transmembrane region" description="Helical" evidence="1">
    <location>
        <begin position="21"/>
        <end position="42"/>
    </location>
</feature>
<name>A0A0D3CN57_BRAOL</name>
<keyword evidence="3" id="KW-1185">Reference proteome</keyword>
<keyword evidence="1" id="KW-1133">Transmembrane helix</keyword>
<keyword evidence="1" id="KW-0812">Transmembrane</keyword>
<evidence type="ECO:0000313" key="2">
    <source>
        <dbReference type="EnsemblPlants" id="Bo5g151350.1"/>
    </source>
</evidence>
<evidence type="ECO:0000256" key="1">
    <source>
        <dbReference type="SAM" id="Phobius"/>
    </source>
</evidence>